<evidence type="ECO:0000313" key="2">
    <source>
        <dbReference type="Proteomes" id="UP000095280"/>
    </source>
</evidence>
<feature type="region of interest" description="Disordered" evidence="1">
    <location>
        <begin position="21"/>
        <end position="67"/>
    </location>
</feature>
<dbReference type="WBParaSite" id="maker-uti_cns_0000228-snap-gene-0.10-mRNA-1">
    <property type="protein sequence ID" value="maker-uti_cns_0000228-snap-gene-0.10-mRNA-1"/>
    <property type="gene ID" value="maker-uti_cns_0000228-snap-gene-0.10"/>
</dbReference>
<feature type="compositionally biased region" description="Low complexity" evidence="1">
    <location>
        <begin position="238"/>
        <end position="250"/>
    </location>
</feature>
<dbReference type="Pfam" id="PF15075">
    <property type="entry name" value="SPMAP1-like"/>
    <property type="match status" value="1"/>
</dbReference>
<dbReference type="Proteomes" id="UP000095280">
    <property type="component" value="Unplaced"/>
</dbReference>
<name>A0A1I8FXS4_9PLAT</name>
<dbReference type="InterPro" id="IPR028027">
    <property type="entry name" value="SPMAP1"/>
</dbReference>
<dbReference type="PANTHER" id="PTHR34221">
    <property type="entry name" value="HYPOTHETICAL PROTEIN LOC691189"/>
    <property type="match status" value="1"/>
</dbReference>
<feature type="compositionally biased region" description="Polar residues" evidence="1">
    <location>
        <begin position="21"/>
        <end position="32"/>
    </location>
</feature>
<reference evidence="3" key="1">
    <citation type="submission" date="2016-11" db="UniProtKB">
        <authorList>
            <consortium name="WormBaseParasite"/>
        </authorList>
    </citation>
    <scope>IDENTIFICATION</scope>
</reference>
<dbReference type="PANTHER" id="PTHR34221:SF4">
    <property type="entry name" value="CHROMOSOME LG9 OPEN READING FRAME, HUMAN C17ORF98"/>
    <property type="match status" value="1"/>
</dbReference>
<feature type="region of interest" description="Disordered" evidence="1">
    <location>
        <begin position="234"/>
        <end position="260"/>
    </location>
</feature>
<feature type="compositionally biased region" description="Polar residues" evidence="1">
    <location>
        <begin position="45"/>
        <end position="62"/>
    </location>
</feature>
<feature type="region of interest" description="Disordered" evidence="1">
    <location>
        <begin position="74"/>
        <end position="93"/>
    </location>
</feature>
<proteinExistence type="predicted"/>
<organism evidence="2 3">
    <name type="scientific">Macrostomum lignano</name>
    <dbReference type="NCBI Taxonomy" id="282301"/>
    <lineage>
        <taxon>Eukaryota</taxon>
        <taxon>Metazoa</taxon>
        <taxon>Spiralia</taxon>
        <taxon>Lophotrochozoa</taxon>
        <taxon>Platyhelminthes</taxon>
        <taxon>Rhabditophora</taxon>
        <taxon>Macrostomorpha</taxon>
        <taxon>Macrostomida</taxon>
        <taxon>Macrostomidae</taxon>
        <taxon>Macrostomum</taxon>
    </lineage>
</organism>
<accession>A0A1I8FXS4</accession>
<evidence type="ECO:0000313" key="3">
    <source>
        <dbReference type="WBParaSite" id="maker-uti_cns_0000228-snap-gene-0.10-mRNA-1"/>
    </source>
</evidence>
<sequence length="260" mass="29585">EFTGVYRSLQEFTTVQTMSTQSSNAEAFSNECSKSSRHSRRSSRTTYQTDGSNTYRTASSATEPAVRKQQLAPAVSDLLPPRHNKLYRAPPTPDLLDRLRREKSFVLDCVAAASISDEFARTNPKYGSVLPPYNGQADVHTRRYFRFTGVDLTLARNKQSAPGTSIDGAKQDWFNSAGPSFRYLSSRNLRQPNGYSNEVRMGHDRLWEHPNPRMIRFERQSSAMPRQLIGYNGRYGYRRTTPSPRQRPSTFGVDTTYSLY</sequence>
<dbReference type="AlphaFoldDB" id="A0A1I8FXS4"/>
<evidence type="ECO:0000256" key="1">
    <source>
        <dbReference type="SAM" id="MobiDB-lite"/>
    </source>
</evidence>
<protein>
    <submittedName>
        <fullName evidence="3">HDNR domain-containing protein</fullName>
    </submittedName>
</protein>
<keyword evidence="2" id="KW-1185">Reference proteome</keyword>